<comment type="caution">
    <text evidence="6">The sequence shown here is derived from an EMBL/GenBank/DDBJ whole genome shotgun (WGS) entry which is preliminary data.</text>
</comment>
<gene>
    <name evidence="6" type="ORF">C2E21_7778</name>
</gene>
<comment type="function">
    <text evidence="5">Reversible hydration of carbon dioxide.</text>
</comment>
<reference evidence="6 7" key="1">
    <citation type="journal article" date="2018" name="Plant J.">
        <title>Genome sequences of Chlorella sorokiniana UTEX 1602 and Micractinium conductrix SAG 241.80: implications to maltose excretion by a green alga.</title>
        <authorList>
            <person name="Arriola M.B."/>
            <person name="Velmurugan N."/>
            <person name="Zhang Y."/>
            <person name="Plunkett M.H."/>
            <person name="Hondzo H."/>
            <person name="Barney B.M."/>
        </authorList>
    </citation>
    <scope>NUCLEOTIDE SEQUENCE [LARGE SCALE GENOMIC DNA]</scope>
    <source>
        <strain evidence="7">UTEX 1602</strain>
    </source>
</reference>
<dbReference type="PANTHER" id="PTHR43175:SF3">
    <property type="entry name" value="CARBON DISULFIDE HYDROLASE"/>
    <property type="match status" value="1"/>
</dbReference>
<evidence type="ECO:0000256" key="5">
    <source>
        <dbReference type="RuleBase" id="RU003956"/>
    </source>
</evidence>
<dbReference type="Proteomes" id="UP000239899">
    <property type="component" value="Unassembled WGS sequence"/>
</dbReference>
<comment type="catalytic activity">
    <reaction evidence="5">
        <text>hydrogencarbonate + H(+) = CO2 + H2O</text>
        <dbReference type="Rhea" id="RHEA:10748"/>
        <dbReference type="ChEBI" id="CHEBI:15377"/>
        <dbReference type="ChEBI" id="CHEBI:15378"/>
        <dbReference type="ChEBI" id="CHEBI:16526"/>
        <dbReference type="ChEBI" id="CHEBI:17544"/>
        <dbReference type="EC" id="4.2.1.1"/>
    </reaction>
</comment>
<dbReference type="STRING" id="3076.A0A2P6TGU2"/>
<protein>
    <recommendedName>
        <fullName evidence="5">Carbonic anhydrase</fullName>
        <ecNumber evidence="5">4.2.1.1</ecNumber>
    </recommendedName>
    <alternativeName>
        <fullName evidence="5">Carbonate dehydratase</fullName>
    </alternativeName>
</protein>
<comment type="similarity">
    <text evidence="1 5">Belongs to the beta-class carbonic anhydrase family.</text>
</comment>
<feature type="binding site" evidence="4">
    <location>
        <position position="94"/>
    </location>
    <ligand>
        <name>Zn(2+)</name>
        <dbReference type="ChEBI" id="CHEBI:29105"/>
    </ligand>
</feature>
<dbReference type="EMBL" id="LHPG02000017">
    <property type="protein sequence ID" value="PRW33333.1"/>
    <property type="molecule type" value="Genomic_DNA"/>
</dbReference>
<dbReference type="PANTHER" id="PTHR43175">
    <property type="entry name" value="CARBONIC ANHYDRASE"/>
    <property type="match status" value="1"/>
</dbReference>
<dbReference type="GO" id="GO:0004089">
    <property type="term" value="F:carbonate dehydratase activity"/>
    <property type="evidence" value="ECO:0007669"/>
    <property type="project" value="UniProtKB-UniRule"/>
</dbReference>
<keyword evidence="2 4" id="KW-0479">Metal-binding</keyword>
<feature type="binding site" evidence="4">
    <location>
        <position position="39"/>
    </location>
    <ligand>
        <name>Zn(2+)</name>
        <dbReference type="ChEBI" id="CHEBI:29105"/>
    </ligand>
</feature>
<keyword evidence="3 4" id="KW-0862">Zinc</keyword>
<dbReference type="Pfam" id="PF00484">
    <property type="entry name" value="Pro_CA"/>
    <property type="match status" value="1"/>
</dbReference>
<sequence length="165" mass="18067">MADFQNLGEFSKNNEAYVAGFASGGKPMPPARKALLITCMDARIHPEKALGVDIGDIHTVRNAGGRAVDALRSVTISQQLLGTTEIYVVHHTDCGMVTFSTPQLQSIVKEKLGHEDHTHYHEFSDSEQSVRDDIKLLRESPLVIPGTPIKGGIYDVNTGKITWLD</sequence>
<dbReference type="AlphaFoldDB" id="A0A2P6TGU2"/>
<organism evidence="6 7">
    <name type="scientific">Chlorella sorokiniana</name>
    <name type="common">Freshwater green alga</name>
    <dbReference type="NCBI Taxonomy" id="3076"/>
    <lineage>
        <taxon>Eukaryota</taxon>
        <taxon>Viridiplantae</taxon>
        <taxon>Chlorophyta</taxon>
        <taxon>core chlorophytes</taxon>
        <taxon>Trebouxiophyceae</taxon>
        <taxon>Chlorellales</taxon>
        <taxon>Chlorellaceae</taxon>
        <taxon>Chlorella clade</taxon>
        <taxon>Chlorella</taxon>
    </lineage>
</organism>
<dbReference type="OrthoDB" id="10248475at2759"/>
<evidence type="ECO:0000256" key="3">
    <source>
        <dbReference type="ARBA" id="ARBA00022833"/>
    </source>
</evidence>
<evidence type="ECO:0000256" key="4">
    <source>
        <dbReference type="PIRSR" id="PIRSR601765-1"/>
    </source>
</evidence>
<dbReference type="SUPFAM" id="SSF53056">
    <property type="entry name" value="beta-carbonic anhydrase, cab"/>
    <property type="match status" value="1"/>
</dbReference>
<evidence type="ECO:0000313" key="6">
    <source>
        <dbReference type="EMBL" id="PRW33333.1"/>
    </source>
</evidence>
<evidence type="ECO:0000256" key="1">
    <source>
        <dbReference type="ARBA" id="ARBA00006217"/>
    </source>
</evidence>
<dbReference type="Gene3D" id="3.40.1050.10">
    <property type="entry name" value="Carbonic anhydrase"/>
    <property type="match status" value="1"/>
</dbReference>
<dbReference type="GO" id="GO:0008270">
    <property type="term" value="F:zinc ion binding"/>
    <property type="evidence" value="ECO:0007669"/>
    <property type="project" value="UniProtKB-UniRule"/>
</dbReference>
<dbReference type="EC" id="4.2.1.1" evidence="5"/>
<evidence type="ECO:0000256" key="2">
    <source>
        <dbReference type="ARBA" id="ARBA00022723"/>
    </source>
</evidence>
<feature type="binding site" evidence="4">
    <location>
        <position position="91"/>
    </location>
    <ligand>
        <name>Zn(2+)</name>
        <dbReference type="ChEBI" id="CHEBI:29105"/>
    </ligand>
</feature>
<comment type="cofactor">
    <cofactor evidence="4">
        <name>Zn(2+)</name>
        <dbReference type="ChEBI" id="CHEBI:29105"/>
    </cofactor>
    <text evidence="4">Binds 1 zinc ion per subunit.</text>
</comment>
<name>A0A2P6TGU2_CHLSO</name>
<keyword evidence="5" id="KW-0456">Lyase</keyword>
<feature type="binding site" evidence="4">
    <location>
        <position position="41"/>
    </location>
    <ligand>
        <name>Zn(2+)</name>
        <dbReference type="ChEBI" id="CHEBI:29105"/>
    </ligand>
</feature>
<proteinExistence type="inferred from homology"/>
<dbReference type="InterPro" id="IPR036874">
    <property type="entry name" value="Carbonic_anhydrase_sf"/>
</dbReference>
<keyword evidence="7" id="KW-1185">Reference proteome</keyword>
<dbReference type="SMART" id="SM00947">
    <property type="entry name" value="Pro_CA"/>
    <property type="match status" value="1"/>
</dbReference>
<evidence type="ECO:0000313" key="7">
    <source>
        <dbReference type="Proteomes" id="UP000239899"/>
    </source>
</evidence>
<dbReference type="CDD" id="cd03379">
    <property type="entry name" value="beta_CA_cladeD"/>
    <property type="match status" value="1"/>
</dbReference>
<accession>A0A2P6TGU2</accession>
<dbReference type="InterPro" id="IPR001765">
    <property type="entry name" value="Carbonic_anhydrase"/>
</dbReference>